<comment type="caution">
    <text evidence="6">The sequence shown here is derived from an EMBL/GenBank/DDBJ whole genome shotgun (WGS) entry which is preliminary data.</text>
</comment>
<sequence length="222" mass="24513">MDDEDFEAVSKLEVEHITKDTTLYRATPIQSGTGGLAGGYLVTLAVVIIAVVSATTLGIEKISFSNVISLWWPSWSAAAIMLSLLVVLWWMLFSRNSTVVEESVLLVKGLGIQLQTLYAGGGQRTEFIQISAVRDVVLQEAVYGFRIVTYLAIEVESDEDEGKSLRTAKNSRLILPFETLEIPTRELVEVYFALRDLVPQIADESSTEVTDSESEEWSSEGD</sequence>
<dbReference type="GO" id="GO:0000506">
    <property type="term" value="C:glycosylphosphatidylinositol-N-acetylglucosaminyltransferase (GPI-GnT) complex"/>
    <property type="evidence" value="ECO:0007669"/>
    <property type="project" value="InterPro"/>
</dbReference>
<evidence type="ECO:0000256" key="2">
    <source>
        <dbReference type="ARBA" id="ARBA00009610"/>
    </source>
</evidence>
<evidence type="ECO:0000313" key="6">
    <source>
        <dbReference type="EMBL" id="KAF4684945.1"/>
    </source>
</evidence>
<feature type="domain" description="Phosphatidylinositol N-acetylglucosaminyltransferase subunit H conserved" evidence="5">
    <location>
        <begin position="103"/>
        <end position="160"/>
    </location>
</feature>
<organism evidence="6 7">
    <name type="scientific">Perkinsus olseni</name>
    <name type="common">Perkinsus atlanticus</name>
    <dbReference type="NCBI Taxonomy" id="32597"/>
    <lineage>
        <taxon>Eukaryota</taxon>
        <taxon>Sar</taxon>
        <taxon>Alveolata</taxon>
        <taxon>Perkinsozoa</taxon>
        <taxon>Perkinsea</taxon>
        <taxon>Perkinsida</taxon>
        <taxon>Perkinsidae</taxon>
        <taxon>Perkinsus</taxon>
    </lineage>
</organism>
<gene>
    <name evidence="6" type="ORF">FOZ60_007089</name>
</gene>
<evidence type="ECO:0000256" key="4">
    <source>
        <dbReference type="SAM" id="Phobius"/>
    </source>
</evidence>
<name>A0A7J6NMB7_PEROL</name>
<dbReference type="InterPro" id="IPR019328">
    <property type="entry name" value="PIGH-H_dom"/>
</dbReference>
<dbReference type="PANTHER" id="PTHR15231">
    <property type="entry name" value="PHOSPHATIDYLINOSITOL N-ACETYLGLUCOSAMINYLTRANSFERASE SUBUNIT H"/>
    <property type="match status" value="1"/>
</dbReference>
<feature type="compositionally biased region" description="Acidic residues" evidence="3">
    <location>
        <begin position="210"/>
        <end position="222"/>
    </location>
</feature>
<keyword evidence="4" id="KW-0812">Transmembrane</keyword>
<evidence type="ECO:0000259" key="5">
    <source>
        <dbReference type="Pfam" id="PF10181"/>
    </source>
</evidence>
<comment type="similarity">
    <text evidence="2">Belongs to the PIGH family.</text>
</comment>
<feature type="transmembrane region" description="Helical" evidence="4">
    <location>
        <begin position="37"/>
        <end position="58"/>
    </location>
</feature>
<evidence type="ECO:0000256" key="3">
    <source>
        <dbReference type="SAM" id="MobiDB-lite"/>
    </source>
</evidence>
<dbReference type="Pfam" id="PF10181">
    <property type="entry name" value="PIG-H"/>
    <property type="match status" value="1"/>
</dbReference>
<accession>A0A7J6NMB7</accession>
<protein>
    <recommendedName>
        <fullName evidence="5">Phosphatidylinositol N-acetylglucosaminyltransferase subunit H conserved domain-containing protein</fullName>
    </recommendedName>
</protein>
<dbReference type="OrthoDB" id="6256716at2759"/>
<reference evidence="6 7" key="1">
    <citation type="submission" date="2020-04" db="EMBL/GenBank/DDBJ databases">
        <title>Perkinsus olseni comparative genomics.</title>
        <authorList>
            <person name="Bogema D.R."/>
        </authorList>
    </citation>
    <scope>NUCLEOTIDE SEQUENCE [LARGE SCALE GENOMIC DNA]</scope>
    <source>
        <strain evidence="6">00978-12</strain>
    </source>
</reference>
<keyword evidence="4" id="KW-1133">Transmembrane helix</keyword>
<evidence type="ECO:0000256" key="1">
    <source>
        <dbReference type="ARBA" id="ARBA00004687"/>
    </source>
</evidence>
<dbReference type="InterPro" id="IPR044215">
    <property type="entry name" value="PIG-H"/>
</dbReference>
<dbReference type="Proteomes" id="UP000541610">
    <property type="component" value="Unassembled WGS sequence"/>
</dbReference>
<dbReference type="GO" id="GO:0006506">
    <property type="term" value="P:GPI anchor biosynthetic process"/>
    <property type="evidence" value="ECO:0007669"/>
    <property type="project" value="UniProtKB-UniPathway"/>
</dbReference>
<feature type="region of interest" description="Disordered" evidence="3">
    <location>
        <begin position="203"/>
        <end position="222"/>
    </location>
</feature>
<dbReference type="PANTHER" id="PTHR15231:SF1">
    <property type="entry name" value="PHOSPHATIDYLINOSITOL N-ACETYLGLUCOSAMINYLTRANSFERASE SUBUNIT H"/>
    <property type="match status" value="1"/>
</dbReference>
<keyword evidence="4" id="KW-0472">Membrane</keyword>
<feature type="transmembrane region" description="Helical" evidence="4">
    <location>
        <begin position="70"/>
        <end position="92"/>
    </location>
</feature>
<dbReference type="UniPathway" id="UPA00196"/>
<dbReference type="EMBL" id="JABANP010000285">
    <property type="protein sequence ID" value="KAF4684945.1"/>
    <property type="molecule type" value="Genomic_DNA"/>
</dbReference>
<proteinExistence type="inferred from homology"/>
<comment type="pathway">
    <text evidence="1">Glycolipid biosynthesis; glycosylphosphatidylinositol-anchor biosynthesis.</text>
</comment>
<dbReference type="AlphaFoldDB" id="A0A7J6NMB7"/>
<evidence type="ECO:0000313" key="7">
    <source>
        <dbReference type="Proteomes" id="UP000541610"/>
    </source>
</evidence>